<evidence type="ECO:0000313" key="2">
    <source>
        <dbReference type="Proteomes" id="UP000249300"/>
    </source>
</evidence>
<dbReference type="EMBL" id="LS483447">
    <property type="protein sequence ID" value="SQH72356.1"/>
    <property type="molecule type" value="Genomic_DNA"/>
</dbReference>
<dbReference type="KEGG" id="pcre:NCTC12858_00170"/>
<name>A0A2X4PEP1_9PORP</name>
<protein>
    <submittedName>
        <fullName evidence="1">Uncharacterized protein</fullName>
    </submittedName>
</protein>
<sequence>MINANPSTLSVVVPNTVIKTASDNPIQHLRLKIRTSNTEASQTESTMITHHESRHLQFVSLAYLLFFS</sequence>
<organism evidence="1 2">
    <name type="scientific">Porphyromonas crevioricanis</name>
    <dbReference type="NCBI Taxonomy" id="393921"/>
    <lineage>
        <taxon>Bacteria</taxon>
        <taxon>Pseudomonadati</taxon>
        <taxon>Bacteroidota</taxon>
        <taxon>Bacteroidia</taxon>
        <taxon>Bacteroidales</taxon>
        <taxon>Porphyromonadaceae</taxon>
        <taxon>Porphyromonas</taxon>
    </lineage>
</organism>
<gene>
    <name evidence="1" type="ORF">NCTC12858_00170</name>
</gene>
<dbReference type="AlphaFoldDB" id="A0A2X4PEP1"/>
<proteinExistence type="predicted"/>
<evidence type="ECO:0000313" key="1">
    <source>
        <dbReference type="EMBL" id="SQH72356.1"/>
    </source>
</evidence>
<dbReference type="Proteomes" id="UP000249300">
    <property type="component" value="Chromosome 1"/>
</dbReference>
<keyword evidence="2" id="KW-1185">Reference proteome</keyword>
<reference evidence="1 2" key="1">
    <citation type="submission" date="2018-06" db="EMBL/GenBank/DDBJ databases">
        <authorList>
            <consortium name="Pathogen Informatics"/>
            <person name="Doyle S."/>
        </authorList>
    </citation>
    <scope>NUCLEOTIDE SEQUENCE [LARGE SCALE GENOMIC DNA]</scope>
    <source>
        <strain evidence="1 2">NCTC12858</strain>
    </source>
</reference>
<accession>A0A2X4PEP1</accession>